<evidence type="ECO:0000256" key="13">
    <source>
        <dbReference type="ARBA" id="ARBA00030350"/>
    </source>
</evidence>
<keyword evidence="16" id="KW-1185">Reference proteome</keyword>
<dbReference type="Proteomes" id="UP001408789">
    <property type="component" value="Unassembled WGS sequence"/>
</dbReference>
<keyword evidence="12" id="KW-0119">Carbohydrate metabolism</keyword>
<gene>
    <name evidence="15" type="ORF">SSX86_018278</name>
</gene>
<keyword evidence="7" id="KW-0735">Signal-anchor</keyword>
<keyword evidence="8 14" id="KW-1133">Transmembrane helix</keyword>
<dbReference type="GO" id="GO:0006004">
    <property type="term" value="P:fucose metabolic process"/>
    <property type="evidence" value="ECO:0007669"/>
    <property type="project" value="UniProtKB-KW"/>
</dbReference>
<evidence type="ECO:0000313" key="16">
    <source>
        <dbReference type="Proteomes" id="UP001408789"/>
    </source>
</evidence>
<comment type="caution">
    <text evidence="15">The sequence shown here is derived from an EMBL/GenBank/DDBJ whole genome shotgun (WGS) entry which is preliminary data.</text>
</comment>
<organism evidence="15 16">
    <name type="scientific">Deinandra increscens subsp. villosa</name>
    <dbReference type="NCBI Taxonomy" id="3103831"/>
    <lineage>
        <taxon>Eukaryota</taxon>
        <taxon>Viridiplantae</taxon>
        <taxon>Streptophyta</taxon>
        <taxon>Embryophyta</taxon>
        <taxon>Tracheophyta</taxon>
        <taxon>Spermatophyta</taxon>
        <taxon>Magnoliopsida</taxon>
        <taxon>eudicotyledons</taxon>
        <taxon>Gunneridae</taxon>
        <taxon>Pentapetalae</taxon>
        <taxon>asterids</taxon>
        <taxon>campanulids</taxon>
        <taxon>Asterales</taxon>
        <taxon>Asteraceae</taxon>
        <taxon>Asteroideae</taxon>
        <taxon>Heliantheae alliance</taxon>
        <taxon>Madieae</taxon>
        <taxon>Madiinae</taxon>
        <taxon>Deinandra</taxon>
    </lineage>
</organism>
<keyword evidence="6 14" id="KW-0812">Transmembrane</keyword>
<evidence type="ECO:0000256" key="7">
    <source>
        <dbReference type="ARBA" id="ARBA00022968"/>
    </source>
</evidence>
<dbReference type="PANTHER" id="PTHR31741">
    <property type="entry name" value="OS02G0726500 PROTEIN-RELATED"/>
    <property type="match status" value="1"/>
</dbReference>
<dbReference type="InterPro" id="IPR024709">
    <property type="entry name" value="FucosylTrfase_pln"/>
</dbReference>
<dbReference type="PANTHER" id="PTHR31741:SF62">
    <property type="entry name" value="O-FUCOSYLTRANSFERASE FAMILY PROTEIN"/>
    <property type="match status" value="1"/>
</dbReference>
<evidence type="ECO:0000256" key="1">
    <source>
        <dbReference type="ARBA" id="ARBA00004606"/>
    </source>
</evidence>
<keyword evidence="11" id="KW-0294">Fucose metabolism</keyword>
<evidence type="ECO:0000256" key="9">
    <source>
        <dbReference type="ARBA" id="ARBA00023136"/>
    </source>
</evidence>
<evidence type="ECO:0000256" key="10">
    <source>
        <dbReference type="ARBA" id="ARBA00023180"/>
    </source>
</evidence>
<protein>
    <recommendedName>
        <fullName evidence="13">O-fucosyltransferase family protein</fullName>
    </recommendedName>
</protein>
<evidence type="ECO:0000256" key="12">
    <source>
        <dbReference type="ARBA" id="ARBA00023277"/>
    </source>
</evidence>
<accession>A0AAP0CV03</accession>
<proteinExistence type="inferred from homology"/>
<evidence type="ECO:0000256" key="3">
    <source>
        <dbReference type="ARBA" id="ARBA00007737"/>
    </source>
</evidence>
<feature type="transmembrane region" description="Helical" evidence="14">
    <location>
        <begin position="73"/>
        <end position="93"/>
    </location>
</feature>
<comment type="similarity">
    <text evidence="3">Belongs to the glycosyltransferase GT106 family.</text>
</comment>
<evidence type="ECO:0000313" key="15">
    <source>
        <dbReference type="EMBL" id="KAK9061098.1"/>
    </source>
</evidence>
<comment type="pathway">
    <text evidence="2">Glycan metabolism.</text>
</comment>
<keyword evidence="9 14" id="KW-0472">Membrane</keyword>
<name>A0AAP0CV03_9ASTR</name>
<dbReference type="CDD" id="cd11299">
    <property type="entry name" value="O-FucT_plant"/>
    <property type="match status" value="1"/>
</dbReference>
<evidence type="ECO:0000256" key="11">
    <source>
        <dbReference type="ARBA" id="ARBA00023253"/>
    </source>
</evidence>
<evidence type="ECO:0000256" key="5">
    <source>
        <dbReference type="ARBA" id="ARBA00022679"/>
    </source>
</evidence>
<keyword evidence="4" id="KW-0328">Glycosyltransferase</keyword>
<dbReference type="GO" id="GO:0016020">
    <property type="term" value="C:membrane"/>
    <property type="evidence" value="ECO:0007669"/>
    <property type="project" value="UniProtKB-SubCell"/>
</dbReference>
<evidence type="ECO:0000256" key="14">
    <source>
        <dbReference type="SAM" id="Phobius"/>
    </source>
</evidence>
<evidence type="ECO:0000256" key="4">
    <source>
        <dbReference type="ARBA" id="ARBA00022676"/>
    </source>
</evidence>
<dbReference type="GO" id="GO:0016757">
    <property type="term" value="F:glycosyltransferase activity"/>
    <property type="evidence" value="ECO:0007669"/>
    <property type="project" value="UniProtKB-KW"/>
</dbReference>
<keyword evidence="10" id="KW-0325">Glycoprotein</keyword>
<sequence length="586" mass="67410">MGKKDNTLPISAKTKSIAHSTGSLPEIGGGGGGYLNRYHHHHHLWQLPIHGCYVICRRTFSVLICIKPRKNKINCILTVFMSIMVIIMFMKYLHMIRFNDETRQDEDHIVIRRQILSETNPEYAQASSIWRNPVSDQHHGCIDRLANETRNRSTPTNGYILVQANGGLNQMKMGMSDMVAIAKLMDATLVLPALDHKSFWTDPSDFKDIFDLKQFKTTLQDDIDIVESLPSHLAEVAIQQKDPVSWSKPSYYQGEILSLLKQHKVVNFLHTDSRLANNGIPDPIQKLRCRTMYEALKCTNKINELARKLISRLKQNNDHYLALHLRFEKDILAFTGCTHGLSQKEADEIESLRYSVKHWKVKKIKSALKRQQGNCPLTPRESAIFLQAMGFPLSTKIYIVAGEIYGEHGLDEFKEKYGNVYTHSTLATEDELKPFKNLHNQLAALDYALALASDVFAYTYDGNMAKAIRGHRMFKGFQKTIYPHKRKFVKMLDELDKGRLSWDEFSLHIKKQHVNRTSMPRRRLGGDKPKHEENFYANPYPGCICENRKDWDADYQASKMRNQTETYSFCNILTSSVYSVKLFSLC</sequence>
<evidence type="ECO:0000256" key="2">
    <source>
        <dbReference type="ARBA" id="ARBA00004881"/>
    </source>
</evidence>
<dbReference type="Pfam" id="PF10250">
    <property type="entry name" value="O-FucT"/>
    <property type="match status" value="1"/>
</dbReference>
<keyword evidence="5" id="KW-0808">Transferase</keyword>
<dbReference type="PIRSF" id="PIRSF009360">
    <property type="entry name" value="UCP009360"/>
    <property type="match status" value="1"/>
</dbReference>
<comment type="subcellular location">
    <subcellularLocation>
        <location evidence="1">Membrane</location>
        <topology evidence="1">Single-pass type II membrane protein</topology>
    </subcellularLocation>
</comment>
<dbReference type="AlphaFoldDB" id="A0AAP0CV03"/>
<dbReference type="InterPro" id="IPR019378">
    <property type="entry name" value="GDP-Fuc_O-FucTrfase"/>
</dbReference>
<dbReference type="EMBL" id="JBCNJP010000019">
    <property type="protein sequence ID" value="KAK9061098.1"/>
    <property type="molecule type" value="Genomic_DNA"/>
</dbReference>
<reference evidence="15 16" key="1">
    <citation type="submission" date="2024-04" db="EMBL/GenBank/DDBJ databases">
        <title>The reference genome of an endangered Asteraceae, Deinandra increscens subsp. villosa, native to the Central Coast of California.</title>
        <authorList>
            <person name="Guilliams M."/>
            <person name="Hasenstab-Lehman K."/>
            <person name="Meyer R."/>
            <person name="Mcevoy S."/>
        </authorList>
    </citation>
    <scope>NUCLEOTIDE SEQUENCE [LARGE SCALE GENOMIC DNA]</scope>
    <source>
        <tissue evidence="15">Leaf</tissue>
    </source>
</reference>
<dbReference type="FunFam" id="3.40.50.11350:FF:000011">
    <property type="entry name" value="O-fucosyltransferase 28"/>
    <property type="match status" value="1"/>
</dbReference>
<dbReference type="GO" id="GO:0005737">
    <property type="term" value="C:cytoplasm"/>
    <property type="evidence" value="ECO:0007669"/>
    <property type="project" value="TreeGrafter"/>
</dbReference>
<evidence type="ECO:0000256" key="6">
    <source>
        <dbReference type="ARBA" id="ARBA00022692"/>
    </source>
</evidence>
<evidence type="ECO:0000256" key="8">
    <source>
        <dbReference type="ARBA" id="ARBA00022989"/>
    </source>
</evidence>